<gene>
    <name evidence="3" type="ORF">ETAA1_02080</name>
</gene>
<dbReference type="OrthoDB" id="256260at2"/>
<feature type="domain" description="SGNH hydrolase-type esterase" evidence="2">
    <location>
        <begin position="45"/>
        <end position="232"/>
    </location>
</feature>
<evidence type="ECO:0000256" key="1">
    <source>
        <dbReference type="SAM" id="SignalP"/>
    </source>
</evidence>
<feature type="chain" id="PRO_5021934645" description="SGNH hydrolase-type esterase domain-containing protein" evidence="1">
    <location>
        <begin position="20"/>
        <end position="272"/>
    </location>
</feature>
<evidence type="ECO:0000313" key="4">
    <source>
        <dbReference type="Proteomes" id="UP000319576"/>
    </source>
</evidence>
<dbReference type="Proteomes" id="UP000319576">
    <property type="component" value="Chromosome"/>
</dbReference>
<feature type="signal peptide" evidence="1">
    <location>
        <begin position="1"/>
        <end position="19"/>
    </location>
</feature>
<dbReference type="PANTHER" id="PTHR30383">
    <property type="entry name" value="THIOESTERASE 1/PROTEASE 1/LYSOPHOSPHOLIPASE L1"/>
    <property type="match status" value="1"/>
</dbReference>
<keyword evidence="1" id="KW-0732">Signal</keyword>
<dbReference type="RefSeq" id="WP_145233518.1">
    <property type="nucleotide sequence ID" value="NZ_CP036273.1"/>
</dbReference>
<dbReference type="PANTHER" id="PTHR30383:SF5">
    <property type="entry name" value="SGNH HYDROLASE-TYPE ESTERASE DOMAIN-CONTAINING PROTEIN"/>
    <property type="match status" value="1"/>
</dbReference>
<protein>
    <recommendedName>
        <fullName evidence="2">SGNH hydrolase-type esterase domain-containing protein</fullName>
    </recommendedName>
</protein>
<dbReference type="EMBL" id="CP036273">
    <property type="protein sequence ID" value="QDU18323.1"/>
    <property type="molecule type" value="Genomic_DNA"/>
</dbReference>
<dbReference type="KEGG" id="uli:ETAA1_02080"/>
<organism evidence="3 4">
    <name type="scientific">Urbifossiella limnaea</name>
    <dbReference type="NCBI Taxonomy" id="2528023"/>
    <lineage>
        <taxon>Bacteria</taxon>
        <taxon>Pseudomonadati</taxon>
        <taxon>Planctomycetota</taxon>
        <taxon>Planctomycetia</taxon>
        <taxon>Gemmatales</taxon>
        <taxon>Gemmataceae</taxon>
        <taxon>Urbifossiella</taxon>
    </lineage>
</organism>
<name>A0A517XLD9_9BACT</name>
<evidence type="ECO:0000259" key="2">
    <source>
        <dbReference type="Pfam" id="PF13472"/>
    </source>
</evidence>
<dbReference type="InterPro" id="IPR036514">
    <property type="entry name" value="SGNH_hydro_sf"/>
</dbReference>
<dbReference type="SUPFAM" id="SSF52266">
    <property type="entry name" value="SGNH hydrolase"/>
    <property type="match status" value="1"/>
</dbReference>
<dbReference type="InterPro" id="IPR013830">
    <property type="entry name" value="SGNH_hydro"/>
</dbReference>
<proteinExistence type="predicted"/>
<accession>A0A517XLD9</accession>
<reference evidence="3 4" key="1">
    <citation type="submission" date="2019-02" db="EMBL/GenBank/DDBJ databases">
        <title>Deep-cultivation of Planctomycetes and their phenomic and genomic characterization uncovers novel biology.</title>
        <authorList>
            <person name="Wiegand S."/>
            <person name="Jogler M."/>
            <person name="Boedeker C."/>
            <person name="Pinto D."/>
            <person name="Vollmers J."/>
            <person name="Rivas-Marin E."/>
            <person name="Kohn T."/>
            <person name="Peeters S.H."/>
            <person name="Heuer A."/>
            <person name="Rast P."/>
            <person name="Oberbeckmann S."/>
            <person name="Bunk B."/>
            <person name="Jeske O."/>
            <person name="Meyerdierks A."/>
            <person name="Storesund J.E."/>
            <person name="Kallscheuer N."/>
            <person name="Luecker S."/>
            <person name="Lage O.M."/>
            <person name="Pohl T."/>
            <person name="Merkel B.J."/>
            <person name="Hornburger P."/>
            <person name="Mueller R.-W."/>
            <person name="Bruemmer F."/>
            <person name="Labrenz M."/>
            <person name="Spormann A.M."/>
            <person name="Op den Camp H."/>
            <person name="Overmann J."/>
            <person name="Amann R."/>
            <person name="Jetten M.S.M."/>
            <person name="Mascher T."/>
            <person name="Medema M.H."/>
            <person name="Devos D.P."/>
            <person name="Kaster A.-K."/>
            <person name="Ovreas L."/>
            <person name="Rohde M."/>
            <person name="Galperin M.Y."/>
            <person name="Jogler C."/>
        </authorList>
    </citation>
    <scope>NUCLEOTIDE SEQUENCE [LARGE SCALE GENOMIC DNA]</scope>
    <source>
        <strain evidence="3 4">ETA_A1</strain>
    </source>
</reference>
<dbReference type="GO" id="GO:0004622">
    <property type="term" value="F:phosphatidylcholine lysophospholipase activity"/>
    <property type="evidence" value="ECO:0007669"/>
    <property type="project" value="TreeGrafter"/>
</dbReference>
<dbReference type="InterPro" id="IPR051532">
    <property type="entry name" value="Ester_Hydrolysis_Enzymes"/>
</dbReference>
<dbReference type="AlphaFoldDB" id="A0A517XLD9"/>
<dbReference type="Gene3D" id="3.40.50.1110">
    <property type="entry name" value="SGNH hydrolase"/>
    <property type="match status" value="1"/>
</dbReference>
<dbReference type="Pfam" id="PF13472">
    <property type="entry name" value="Lipase_GDSL_2"/>
    <property type="match status" value="1"/>
</dbReference>
<sequence precursor="true">MLRAALCVPLLAAALAAQPAAEPAWVAPMRDVHSKFTGTPGTLALFGDSITATAAFWSPLQNAKLAGDDGTALATVRGHLQADCWRKWRGPEYGSQSGQTSQWADENVAAWLKKLNPEAAVLMFGTNDLTRLDAKAYEAKTRAVVERCLKNGTVVILTTIPPRSGMLEKSRAFADVQRRIAAVHGLPVIDYQAEVLRRRPTDWDGSLPQFKADAADVYQVPTLICGDGVHPSNPAKHADYSEAALDRNGYQLRNVLTLRVYADVVRRVLARK</sequence>
<evidence type="ECO:0000313" key="3">
    <source>
        <dbReference type="EMBL" id="QDU18323.1"/>
    </source>
</evidence>
<dbReference type="CDD" id="cd00229">
    <property type="entry name" value="SGNH_hydrolase"/>
    <property type="match status" value="1"/>
</dbReference>
<keyword evidence="4" id="KW-1185">Reference proteome</keyword>